<proteinExistence type="inferred from homology"/>
<dbReference type="PANTHER" id="PTHR21164">
    <property type="entry name" value="CHORISMATE MUTASE"/>
    <property type="match status" value="1"/>
</dbReference>
<dbReference type="PANTHER" id="PTHR21164:SF0">
    <property type="entry name" value="CHORISMATE MUTASE AROH"/>
    <property type="match status" value="1"/>
</dbReference>
<reference evidence="11 12" key="1">
    <citation type="submission" date="2019-07" db="EMBL/GenBank/DDBJ databases">
        <title>Genomic Encyclopedia of Type Strains, Phase I: the one thousand microbial genomes (KMG-I) project.</title>
        <authorList>
            <person name="Kyrpides N."/>
        </authorList>
    </citation>
    <scope>NUCLEOTIDE SEQUENCE [LARGE SCALE GENOMIC DNA]</scope>
    <source>
        <strain evidence="11 12">DSM 16647</strain>
    </source>
</reference>
<dbReference type="GO" id="GO:0036430">
    <property type="term" value="F:CMP kinase activity"/>
    <property type="evidence" value="ECO:0007669"/>
    <property type="project" value="RHEA"/>
</dbReference>
<dbReference type="NCBIfam" id="TIGR00017">
    <property type="entry name" value="cmk"/>
    <property type="match status" value="1"/>
</dbReference>
<protein>
    <recommendedName>
        <fullName evidence="8">Cytidylate kinase</fullName>
        <shortName evidence="8">CK</shortName>
        <ecNumber evidence="8">2.7.4.25</ecNumber>
    </recommendedName>
    <alternativeName>
        <fullName evidence="8">Cytidine monophosphate kinase</fullName>
        <shortName evidence="8">CMP kinase</shortName>
    </alternativeName>
</protein>
<evidence type="ECO:0000256" key="3">
    <source>
        <dbReference type="ARBA" id="ARBA00022741"/>
    </source>
</evidence>
<dbReference type="GO" id="GO:0008652">
    <property type="term" value="P:amino acid biosynthetic process"/>
    <property type="evidence" value="ECO:0007669"/>
    <property type="project" value="UniProtKB-UniRule"/>
</dbReference>
<dbReference type="CDD" id="cd02020">
    <property type="entry name" value="CMPK"/>
    <property type="match status" value="1"/>
</dbReference>
<evidence type="ECO:0000256" key="7">
    <source>
        <dbReference type="ARBA" id="ARBA00048478"/>
    </source>
</evidence>
<keyword evidence="9" id="KW-0057">Aromatic amino acid biosynthesis</keyword>
<dbReference type="HAMAP" id="MF_00238">
    <property type="entry name" value="Cytidyl_kinase_type1"/>
    <property type="match status" value="1"/>
</dbReference>
<comment type="catalytic activity">
    <reaction evidence="6 8">
        <text>dCMP + ATP = dCDP + ADP</text>
        <dbReference type="Rhea" id="RHEA:25094"/>
        <dbReference type="ChEBI" id="CHEBI:30616"/>
        <dbReference type="ChEBI" id="CHEBI:57566"/>
        <dbReference type="ChEBI" id="CHEBI:58593"/>
        <dbReference type="ChEBI" id="CHEBI:456216"/>
        <dbReference type="EC" id="2.7.4.25"/>
    </reaction>
</comment>
<dbReference type="GO" id="GO:0004106">
    <property type="term" value="F:chorismate mutase activity"/>
    <property type="evidence" value="ECO:0007669"/>
    <property type="project" value="UniProtKB-UniRule"/>
</dbReference>
<keyword evidence="12" id="KW-1185">Reference proteome</keyword>
<comment type="caution">
    <text evidence="11">The sequence shown here is derived from an EMBL/GenBank/DDBJ whole genome shotgun (WGS) entry which is preliminary data.</text>
</comment>
<dbReference type="Gene3D" id="3.30.1330.40">
    <property type="entry name" value="RutC-like"/>
    <property type="match status" value="1"/>
</dbReference>
<evidence type="ECO:0000256" key="6">
    <source>
        <dbReference type="ARBA" id="ARBA00047615"/>
    </source>
</evidence>
<dbReference type="SUPFAM" id="SSF52540">
    <property type="entry name" value="P-loop containing nucleoside triphosphate hydrolases"/>
    <property type="match status" value="1"/>
</dbReference>
<keyword evidence="9" id="KW-0413">Isomerase</keyword>
<gene>
    <name evidence="8" type="primary">cmk</name>
    <name evidence="11" type="ORF">LZ11_00029</name>
</gene>
<feature type="binding site" evidence="8">
    <location>
        <begin position="126"/>
        <end position="134"/>
    </location>
    <ligand>
        <name>ATP</name>
        <dbReference type="ChEBI" id="CHEBI:30616"/>
    </ligand>
</feature>
<evidence type="ECO:0000259" key="10">
    <source>
        <dbReference type="Pfam" id="PF02224"/>
    </source>
</evidence>
<feature type="domain" description="Cytidylate kinase" evidence="10">
    <location>
        <begin position="122"/>
        <end position="329"/>
    </location>
</feature>
<dbReference type="Pfam" id="PF07736">
    <property type="entry name" value="CM_1"/>
    <property type="match status" value="1"/>
</dbReference>
<keyword evidence="9" id="KW-0028">Amino-acid biosynthesis</keyword>
<dbReference type="GO" id="GO:0046417">
    <property type="term" value="P:chorismate metabolic process"/>
    <property type="evidence" value="ECO:0007669"/>
    <property type="project" value="TreeGrafter"/>
</dbReference>
<dbReference type="InterPro" id="IPR008243">
    <property type="entry name" value="Chorismate_mutase_AroH"/>
</dbReference>
<evidence type="ECO:0000313" key="11">
    <source>
        <dbReference type="EMBL" id="TYP59869.1"/>
    </source>
</evidence>
<dbReference type="InterPro" id="IPR035959">
    <property type="entry name" value="RutC-like_sf"/>
</dbReference>
<dbReference type="EC" id="2.7.4.25" evidence="8"/>
<dbReference type="NCBIfam" id="TIGR01796">
    <property type="entry name" value="CM_mono_aroH"/>
    <property type="match status" value="1"/>
</dbReference>
<keyword evidence="8" id="KW-0963">Cytoplasm</keyword>
<evidence type="ECO:0000256" key="1">
    <source>
        <dbReference type="ARBA" id="ARBA00009427"/>
    </source>
</evidence>
<keyword evidence="3 8" id="KW-0547">Nucleotide-binding</keyword>
<dbReference type="InterPro" id="IPR027417">
    <property type="entry name" value="P-loop_NTPase"/>
</dbReference>
<name>A0A5S5AZF6_9FIRM</name>
<dbReference type="InterPro" id="IPR003136">
    <property type="entry name" value="Cytidylate_kin"/>
</dbReference>
<evidence type="ECO:0000313" key="12">
    <source>
        <dbReference type="Proteomes" id="UP000322294"/>
    </source>
</evidence>
<dbReference type="GO" id="GO:0005737">
    <property type="term" value="C:cytoplasm"/>
    <property type="evidence" value="ECO:0007669"/>
    <property type="project" value="UniProtKB-SubCell"/>
</dbReference>
<accession>A0A5S5AZF6</accession>
<evidence type="ECO:0000256" key="9">
    <source>
        <dbReference type="PROSITE-ProRule" id="PRU00514"/>
    </source>
</evidence>
<sequence length="336" mass="37740">MKVRGVRGAITVEENTAAAVKDATRELLSRMMELNDIAVEDICFILFSATADIDAAYPASAAREMGLDMVPLLDVGQMAVQNGLRMCIRILMVFNTEKDHRDIKHVYLRGARVLRPDLIYSVAIDGPAGAGKSTVARIIADKLNLTYVDTGAMYRAITLKALEKGASRTAEIINIAEESSIEIKKGRIYLDGRDVTEEIRKPSVDQKVSKVACIPQVRQRLVKLQRKMAENYGVVMDGRDIGTTVLPDAKYKFYLTADIKVRAKRRYDEMLKKGIKTDLKKVEEELAERDRQDRERECSPLTVAEDAVIIDTTDKTPEEVVEEILSHIKRREKNVL</sequence>
<dbReference type="EMBL" id="VNHO01000001">
    <property type="protein sequence ID" value="TYP59869.1"/>
    <property type="molecule type" value="Genomic_DNA"/>
</dbReference>
<dbReference type="Proteomes" id="UP000322294">
    <property type="component" value="Unassembled WGS sequence"/>
</dbReference>
<dbReference type="InterPro" id="IPR011994">
    <property type="entry name" value="Cytidylate_kinase_dom"/>
</dbReference>
<evidence type="ECO:0000256" key="8">
    <source>
        <dbReference type="HAMAP-Rule" id="MF_00238"/>
    </source>
</evidence>
<keyword evidence="4 8" id="KW-0418">Kinase</keyword>
<evidence type="ECO:0000256" key="4">
    <source>
        <dbReference type="ARBA" id="ARBA00022777"/>
    </source>
</evidence>
<dbReference type="GO" id="GO:0036431">
    <property type="term" value="F:dCMP kinase activity"/>
    <property type="evidence" value="ECO:0007669"/>
    <property type="project" value="InterPro"/>
</dbReference>
<dbReference type="Gene3D" id="3.40.50.300">
    <property type="entry name" value="P-loop containing nucleotide triphosphate hydrolases"/>
    <property type="match status" value="1"/>
</dbReference>
<organism evidence="11 12">
    <name type="scientific">Thermosediminibacter litoriperuensis</name>
    <dbReference type="NCBI Taxonomy" id="291989"/>
    <lineage>
        <taxon>Bacteria</taxon>
        <taxon>Bacillati</taxon>
        <taxon>Bacillota</taxon>
        <taxon>Clostridia</taxon>
        <taxon>Thermosediminibacterales</taxon>
        <taxon>Thermosediminibacteraceae</taxon>
        <taxon>Thermosediminibacter</taxon>
    </lineage>
</organism>
<dbReference type="PROSITE" id="PS51167">
    <property type="entry name" value="CHORISMATE_MUT_1"/>
    <property type="match status" value="1"/>
</dbReference>
<comment type="catalytic activity">
    <reaction evidence="7 8">
        <text>CMP + ATP = CDP + ADP</text>
        <dbReference type="Rhea" id="RHEA:11600"/>
        <dbReference type="ChEBI" id="CHEBI:30616"/>
        <dbReference type="ChEBI" id="CHEBI:58069"/>
        <dbReference type="ChEBI" id="CHEBI:60377"/>
        <dbReference type="ChEBI" id="CHEBI:456216"/>
        <dbReference type="EC" id="2.7.4.25"/>
    </reaction>
</comment>
<dbReference type="GO" id="GO:0006220">
    <property type="term" value="P:pyrimidine nucleotide metabolic process"/>
    <property type="evidence" value="ECO:0007669"/>
    <property type="project" value="UniProtKB-UniRule"/>
</dbReference>
<dbReference type="GO" id="GO:0005524">
    <property type="term" value="F:ATP binding"/>
    <property type="evidence" value="ECO:0007669"/>
    <property type="project" value="UniProtKB-UniRule"/>
</dbReference>
<dbReference type="Pfam" id="PF02224">
    <property type="entry name" value="Cytidylate_kin"/>
    <property type="match status" value="1"/>
</dbReference>
<keyword evidence="2 8" id="KW-0808">Transferase</keyword>
<dbReference type="SUPFAM" id="SSF55298">
    <property type="entry name" value="YjgF-like"/>
    <property type="match status" value="1"/>
</dbReference>
<comment type="similarity">
    <text evidence="1 8">Belongs to the cytidylate kinase family. Type 1 subfamily.</text>
</comment>
<comment type="subcellular location">
    <subcellularLocation>
        <location evidence="8">Cytoplasm</location>
    </subcellularLocation>
</comment>
<dbReference type="GO" id="GO:0009073">
    <property type="term" value="P:aromatic amino acid family biosynthetic process"/>
    <property type="evidence" value="ECO:0007669"/>
    <property type="project" value="UniProtKB-UniRule"/>
</dbReference>
<keyword evidence="5 8" id="KW-0067">ATP-binding</keyword>
<dbReference type="AlphaFoldDB" id="A0A5S5AZF6"/>
<evidence type="ECO:0000256" key="2">
    <source>
        <dbReference type="ARBA" id="ARBA00022679"/>
    </source>
</evidence>
<evidence type="ECO:0000256" key="5">
    <source>
        <dbReference type="ARBA" id="ARBA00022840"/>
    </source>
</evidence>
<comment type="catalytic activity">
    <reaction evidence="9">
        <text>chorismate = prephenate</text>
        <dbReference type="Rhea" id="RHEA:13897"/>
        <dbReference type="ChEBI" id="CHEBI:29748"/>
        <dbReference type="ChEBI" id="CHEBI:29934"/>
        <dbReference type="EC" id="5.4.99.5"/>
    </reaction>
</comment>
<dbReference type="RefSeq" id="WP_222927128.1">
    <property type="nucleotide sequence ID" value="NZ_VNHO01000001.1"/>
</dbReference>
<dbReference type="CDD" id="cd02185">
    <property type="entry name" value="AroH"/>
    <property type="match status" value="1"/>
</dbReference>